<dbReference type="PANTHER" id="PTHR10709:SF2">
    <property type="entry name" value="ACTIN-RELATED PROTEIN 2_3 COMPLEX SUBUNIT"/>
    <property type="match status" value="1"/>
</dbReference>
<dbReference type="PROSITE" id="PS50294">
    <property type="entry name" value="WD_REPEATS_REGION"/>
    <property type="match status" value="1"/>
</dbReference>
<evidence type="ECO:0000256" key="3">
    <source>
        <dbReference type="ARBA" id="ARBA00006260"/>
    </source>
</evidence>
<evidence type="ECO:0000313" key="12">
    <source>
        <dbReference type="EMBL" id="CAD7587459.1"/>
    </source>
</evidence>
<evidence type="ECO:0000256" key="7">
    <source>
        <dbReference type="ARBA" id="ARBA00023203"/>
    </source>
</evidence>
<evidence type="ECO:0000256" key="9">
    <source>
        <dbReference type="ARBA" id="ARBA00023242"/>
    </source>
</evidence>
<dbReference type="Pfam" id="PF00400">
    <property type="entry name" value="WD40"/>
    <property type="match status" value="2"/>
</dbReference>
<dbReference type="InterPro" id="IPR036322">
    <property type="entry name" value="WD40_repeat_dom_sf"/>
</dbReference>
<comment type="similarity">
    <text evidence="3 10">Belongs to the WD repeat ARPC1 family.</text>
</comment>
<dbReference type="PANTHER" id="PTHR10709">
    <property type="entry name" value="ACTIN-RELATED PROTEIN 2/3 COMPLEX SUBUNIT 1"/>
    <property type="match status" value="1"/>
</dbReference>
<gene>
    <name evidence="12" type="ORF">TGEB3V08_LOCUS1652</name>
</gene>
<keyword evidence="6" id="KW-0677">Repeat</keyword>
<keyword evidence="7 10" id="KW-0009">Actin-binding</keyword>
<evidence type="ECO:0000256" key="1">
    <source>
        <dbReference type="ARBA" id="ARBA00004123"/>
    </source>
</evidence>
<dbReference type="SMART" id="SM00320">
    <property type="entry name" value="WD40"/>
    <property type="match status" value="5"/>
</dbReference>
<dbReference type="SUPFAM" id="SSF50978">
    <property type="entry name" value="WD40 repeat-like"/>
    <property type="match status" value="1"/>
</dbReference>
<dbReference type="Gene3D" id="2.130.10.10">
    <property type="entry name" value="YVTN repeat-like/Quinoprotein amine dehydrogenase"/>
    <property type="match status" value="1"/>
</dbReference>
<name>A0A7R9JSI2_TIMGE</name>
<evidence type="ECO:0000256" key="6">
    <source>
        <dbReference type="ARBA" id="ARBA00022737"/>
    </source>
</evidence>
<dbReference type="InterPro" id="IPR001680">
    <property type="entry name" value="WD40_rpt"/>
</dbReference>
<dbReference type="GO" id="GO:0005634">
    <property type="term" value="C:nucleus"/>
    <property type="evidence" value="ECO:0007669"/>
    <property type="project" value="UniProtKB-SubCell"/>
</dbReference>
<proteinExistence type="inferred from homology"/>
<comment type="subcellular location">
    <subcellularLocation>
        <location evidence="2">Cytoplasm</location>
        <location evidence="2">Cytoskeleton</location>
    </subcellularLocation>
    <subcellularLocation>
        <location evidence="1">Nucleus</location>
    </subcellularLocation>
</comment>
<feature type="repeat" description="WD" evidence="11">
    <location>
        <begin position="49"/>
        <end position="82"/>
    </location>
</feature>
<sequence>MTERHSFGVNPITCHAWNKDRTQVALSPNNHEVHIYQRSDNDWKLLDVLNQHDLRVTSIDWAPKTNRIVTCAVDRNAYVWSLGDDHKWKPTLVLLRINRAATCVKWSPLENKFAVGCGARLISVCYFESENDWWVSKHIKKPIRSTITTIDWHPNNVLLVAGATDFKVRIFSAFIKAIEEMPQPSPWGMKMSMGVMLAEFPNSTNGGGWVHSVAFSGDGNRLCWVGHDSSVSVADANRQSSVTRLKTEFLPFLSCVWVGNNSFVAAGHSCCPMLYSVNEAGQLYLNSKLDMSQKKEAGGLSAMRKFQSLDRQARIEINDTTLETVHQNAITSLCLYEGTKGAASKVSTSGLDGQLVIWDLRLAVSYYSNPMASLVLTDSSQLTSDSQQLGIYLNFDCQK</sequence>
<comment type="function">
    <text evidence="10">Functions as component of the Arp2/3 complex which is involved in regulation of actin polymerization and together with an activating nucleation-promoting factor (NPF) mediates the formation of branched actin networks.</text>
</comment>
<evidence type="ECO:0000256" key="10">
    <source>
        <dbReference type="PIRNR" id="PIRNR038093"/>
    </source>
</evidence>
<reference evidence="12" key="1">
    <citation type="submission" date="2020-11" db="EMBL/GenBank/DDBJ databases">
        <authorList>
            <person name="Tran Van P."/>
        </authorList>
    </citation>
    <scope>NUCLEOTIDE SEQUENCE</scope>
</reference>
<dbReference type="PROSITE" id="PS50082">
    <property type="entry name" value="WD_REPEATS_2"/>
    <property type="match status" value="1"/>
</dbReference>
<keyword evidence="9" id="KW-0539">Nucleus</keyword>
<keyword evidence="4 10" id="KW-0963">Cytoplasm</keyword>
<dbReference type="InterPro" id="IPR015943">
    <property type="entry name" value="WD40/YVTN_repeat-like_dom_sf"/>
</dbReference>
<organism evidence="12">
    <name type="scientific">Timema genevievae</name>
    <name type="common">Walking stick</name>
    <dbReference type="NCBI Taxonomy" id="629358"/>
    <lineage>
        <taxon>Eukaryota</taxon>
        <taxon>Metazoa</taxon>
        <taxon>Ecdysozoa</taxon>
        <taxon>Arthropoda</taxon>
        <taxon>Hexapoda</taxon>
        <taxon>Insecta</taxon>
        <taxon>Pterygota</taxon>
        <taxon>Neoptera</taxon>
        <taxon>Polyneoptera</taxon>
        <taxon>Phasmatodea</taxon>
        <taxon>Timematodea</taxon>
        <taxon>Timematoidea</taxon>
        <taxon>Timematidae</taxon>
        <taxon>Timema</taxon>
    </lineage>
</organism>
<evidence type="ECO:0000256" key="8">
    <source>
        <dbReference type="ARBA" id="ARBA00023212"/>
    </source>
</evidence>
<keyword evidence="5 11" id="KW-0853">WD repeat</keyword>
<evidence type="ECO:0000256" key="5">
    <source>
        <dbReference type="ARBA" id="ARBA00022574"/>
    </source>
</evidence>
<accession>A0A7R9JSI2</accession>
<evidence type="ECO:0000256" key="4">
    <source>
        <dbReference type="ARBA" id="ARBA00022490"/>
    </source>
</evidence>
<dbReference type="EMBL" id="OE839500">
    <property type="protein sequence ID" value="CAD7587459.1"/>
    <property type="molecule type" value="Genomic_DNA"/>
</dbReference>
<dbReference type="AlphaFoldDB" id="A0A7R9JSI2"/>
<dbReference type="GO" id="GO:0005885">
    <property type="term" value="C:Arp2/3 protein complex"/>
    <property type="evidence" value="ECO:0007669"/>
    <property type="project" value="UniProtKB-UniRule"/>
</dbReference>
<keyword evidence="8 10" id="KW-0206">Cytoskeleton</keyword>
<dbReference type="PIRSF" id="PIRSF038093">
    <property type="entry name" value="ARP2/3_su1"/>
    <property type="match status" value="1"/>
</dbReference>
<dbReference type="GO" id="GO:0034314">
    <property type="term" value="P:Arp2/3 complex-mediated actin nucleation"/>
    <property type="evidence" value="ECO:0007669"/>
    <property type="project" value="UniProtKB-UniRule"/>
</dbReference>
<protein>
    <recommendedName>
        <fullName evidence="10">Actin-related protein 2/3 complex subunit</fullName>
    </recommendedName>
</protein>
<evidence type="ECO:0000256" key="2">
    <source>
        <dbReference type="ARBA" id="ARBA00004245"/>
    </source>
</evidence>
<dbReference type="FunFam" id="2.130.10.10:FF:000030">
    <property type="entry name" value="Actin-related protein 2/3 complex subunit"/>
    <property type="match status" value="1"/>
</dbReference>
<evidence type="ECO:0000256" key="11">
    <source>
        <dbReference type="PROSITE-ProRule" id="PRU00221"/>
    </source>
</evidence>
<dbReference type="GO" id="GO:0051015">
    <property type="term" value="F:actin filament binding"/>
    <property type="evidence" value="ECO:0007669"/>
    <property type="project" value="TreeGrafter"/>
</dbReference>
<dbReference type="InterPro" id="IPR017383">
    <property type="entry name" value="ARPC1"/>
</dbReference>